<evidence type="ECO:0008006" key="5">
    <source>
        <dbReference type="Google" id="ProtNLM"/>
    </source>
</evidence>
<protein>
    <recommendedName>
        <fullName evidence="5">DUF883 domain-containing protein</fullName>
    </recommendedName>
</protein>
<keyword evidence="1" id="KW-0175">Coiled coil</keyword>
<dbReference type="InterPro" id="IPR010279">
    <property type="entry name" value="YqjD/ElaB"/>
</dbReference>
<feature type="transmembrane region" description="Helical" evidence="2">
    <location>
        <begin position="115"/>
        <end position="134"/>
    </location>
</feature>
<dbReference type="PANTHER" id="PTHR35893:SF3">
    <property type="entry name" value="INNER MEMBRANE PROTEIN"/>
    <property type="match status" value="1"/>
</dbReference>
<evidence type="ECO:0000256" key="2">
    <source>
        <dbReference type="SAM" id="Phobius"/>
    </source>
</evidence>
<keyword evidence="2" id="KW-1133">Transmembrane helix</keyword>
<comment type="caution">
    <text evidence="3">The sequence shown here is derived from an EMBL/GenBank/DDBJ whole genome shotgun (WGS) entry which is preliminary data.</text>
</comment>
<gene>
    <name evidence="3" type="ORF">LMG18096_02466</name>
</gene>
<keyword evidence="4" id="KW-1185">Reference proteome</keyword>
<dbReference type="EMBL" id="CATZAT010000004">
    <property type="protein sequence ID" value="CAJ0790915.1"/>
    <property type="molecule type" value="Genomic_DNA"/>
</dbReference>
<accession>A0ABC8QJ53</accession>
<organism evidence="3 4">
    <name type="scientific">Ralstonia holmesii</name>
    <dbReference type="NCBI Taxonomy" id="3058602"/>
    <lineage>
        <taxon>Bacteria</taxon>
        <taxon>Pseudomonadati</taxon>
        <taxon>Pseudomonadota</taxon>
        <taxon>Betaproteobacteria</taxon>
        <taxon>Burkholderiales</taxon>
        <taxon>Burkholderiaceae</taxon>
        <taxon>Ralstonia</taxon>
    </lineage>
</organism>
<keyword evidence="2" id="KW-0812">Transmembrane</keyword>
<dbReference type="AlphaFoldDB" id="A0ABC8QJ53"/>
<dbReference type="Proteomes" id="UP001189663">
    <property type="component" value="Unassembled WGS sequence"/>
</dbReference>
<evidence type="ECO:0000256" key="1">
    <source>
        <dbReference type="SAM" id="Coils"/>
    </source>
</evidence>
<dbReference type="RefSeq" id="WP_112186141.1">
    <property type="nucleotide sequence ID" value="NZ_CATVZT010000002.1"/>
</dbReference>
<name>A0ABC8QJ53_9RALS</name>
<feature type="coiled-coil region" evidence="1">
    <location>
        <begin position="42"/>
        <end position="102"/>
    </location>
</feature>
<reference evidence="3 4" key="1">
    <citation type="submission" date="2023-07" db="EMBL/GenBank/DDBJ databases">
        <authorList>
            <person name="Peeters C."/>
        </authorList>
    </citation>
    <scope>NUCLEOTIDE SEQUENCE [LARGE SCALE GENOMIC DNA]</scope>
    <source>
        <strain evidence="3 4">LMG 18096</strain>
    </source>
</reference>
<keyword evidence="2" id="KW-0472">Membrane</keyword>
<evidence type="ECO:0000313" key="3">
    <source>
        <dbReference type="EMBL" id="CAJ0790915.1"/>
    </source>
</evidence>
<sequence length="143" mass="15481">MSLFASQRVRSRIDDVNDRAHRAMNSASDAVDHARYAARPAVEDVQSLLRSLENAIHTLTDEGSTEARRASRTLHARADQLRQAANDRAQQARERMDWALDRTEETITAAPFKSVGVAVAIGAAIGLVVALAGGSSRRDASSE</sequence>
<dbReference type="PANTHER" id="PTHR35893">
    <property type="entry name" value="INNER MEMBRANE PROTEIN-RELATED"/>
    <property type="match status" value="1"/>
</dbReference>
<evidence type="ECO:0000313" key="4">
    <source>
        <dbReference type="Proteomes" id="UP001189663"/>
    </source>
</evidence>
<proteinExistence type="predicted"/>